<gene>
    <name evidence="2" type="ORF">BCR41DRAFT_421229</name>
</gene>
<feature type="compositionally biased region" description="Low complexity" evidence="1">
    <location>
        <begin position="549"/>
        <end position="560"/>
    </location>
</feature>
<feature type="compositionally biased region" description="Polar residues" evidence="1">
    <location>
        <begin position="285"/>
        <end position="294"/>
    </location>
</feature>
<dbReference type="Proteomes" id="UP000193648">
    <property type="component" value="Unassembled WGS sequence"/>
</dbReference>
<feature type="region of interest" description="Disordered" evidence="1">
    <location>
        <begin position="531"/>
        <end position="584"/>
    </location>
</feature>
<organism evidence="2 3">
    <name type="scientific">Lobosporangium transversale</name>
    <dbReference type="NCBI Taxonomy" id="64571"/>
    <lineage>
        <taxon>Eukaryota</taxon>
        <taxon>Fungi</taxon>
        <taxon>Fungi incertae sedis</taxon>
        <taxon>Mucoromycota</taxon>
        <taxon>Mortierellomycotina</taxon>
        <taxon>Mortierellomycetes</taxon>
        <taxon>Mortierellales</taxon>
        <taxon>Mortierellaceae</taxon>
        <taxon>Lobosporangium</taxon>
    </lineage>
</organism>
<dbReference type="PANTHER" id="PTHR21477:SF13">
    <property type="entry name" value="KIAA0930"/>
    <property type="match status" value="1"/>
</dbReference>
<dbReference type="RefSeq" id="XP_021882676.1">
    <property type="nucleotide sequence ID" value="XM_022029998.1"/>
</dbReference>
<feature type="compositionally biased region" description="Polar residues" evidence="1">
    <location>
        <begin position="456"/>
        <end position="493"/>
    </location>
</feature>
<dbReference type="OrthoDB" id="1906921at2759"/>
<sequence length="632" mass="68151">MSNLKTILERLVQENLHGPIDHGNQNRLKSQVMRQTQIQTQTASAGNHQDPHSHLHHSKKSQEITHNDGKEEDLDSQDPRWRQLFYDFFLSEHSDDRNDDLLFFVQRVPLQAENGGLGVDPVFVKRNVHKGGHAQSHGEAQHSILTPEQEEVVLWKDTFFLNVIVQLPCKLTVAVCSRVAETNPITGVTKTSMTCTKKHVSKRVYALPTKARVDVKEATVECSWPLIYYVIDDYEDTFEQLMVQDNEYLCVELAVTLPSSGPVATATATAATATATATATTITASTGGLSSPTAAFSRHHPQKSRPGIPHETLWNQPPSANDGVQIGKPFPNTSGRGGFGGGNKITLFQGAAGFQNLLGIYQQKASTKVGKRFKFGPHTVPTEFVMMRGPGGRGHAQVAITASNIGDDSSPLNTNAHASAPTSPVQAPVSASFSTHNPKLSTTEKSLPPIPGSGGHYSNSSTNMKENGYSNNQPEVENPNVSPSSPTQANSAKSIPVPPNTSSSSKSFSAGSFFQSLRRLSMATLAQAVAHAPTSPTSTNINPLNTAGNNPHPNSSIPSSQVGKRHSIPSYDNRNGSGISTSGVGSRQEIEALVKQPPSLRCCMTFVNVPWTGIASLLMDHAYNHQSTIQEQ</sequence>
<protein>
    <submittedName>
        <fullName evidence="2">Uncharacterized protein</fullName>
    </submittedName>
</protein>
<accession>A0A1Y2GRJ0</accession>
<dbReference type="PANTHER" id="PTHR21477">
    <property type="entry name" value="ZGC:172139"/>
    <property type="match status" value="1"/>
</dbReference>
<dbReference type="Pfam" id="PF09741">
    <property type="entry name" value="DUF2045"/>
    <property type="match status" value="1"/>
</dbReference>
<dbReference type="AlphaFoldDB" id="A0A1Y2GRJ0"/>
<feature type="compositionally biased region" description="Basic and acidic residues" evidence="1">
    <location>
        <begin position="60"/>
        <end position="69"/>
    </location>
</feature>
<name>A0A1Y2GRJ0_9FUNG</name>
<evidence type="ECO:0000256" key="1">
    <source>
        <dbReference type="SAM" id="MobiDB-lite"/>
    </source>
</evidence>
<evidence type="ECO:0000313" key="3">
    <source>
        <dbReference type="Proteomes" id="UP000193648"/>
    </source>
</evidence>
<feature type="compositionally biased region" description="Polar residues" evidence="1">
    <location>
        <begin position="23"/>
        <end position="47"/>
    </location>
</feature>
<feature type="compositionally biased region" description="Polar residues" evidence="1">
    <location>
        <begin position="570"/>
        <end position="584"/>
    </location>
</feature>
<dbReference type="InterPro" id="IPR019141">
    <property type="entry name" value="DUF2045"/>
</dbReference>
<feature type="region of interest" description="Disordered" evidence="1">
    <location>
        <begin position="284"/>
        <end position="315"/>
    </location>
</feature>
<evidence type="ECO:0000313" key="2">
    <source>
        <dbReference type="EMBL" id="ORZ20136.1"/>
    </source>
</evidence>
<reference evidence="2 3" key="1">
    <citation type="submission" date="2016-07" db="EMBL/GenBank/DDBJ databases">
        <title>Pervasive Adenine N6-methylation of Active Genes in Fungi.</title>
        <authorList>
            <consortium name="DOE Joint Genome Institute"/>
            <person name="Mondo S.J."/>
            <person name="Dannebaum R.O."/>
            <person name="Kuo R.C."/>
            <person name="Labutti K."/>
            <person name="Haridas S."/>
            <person name="Kuo A."/>
            <person name="Salamov A."/>
            <person name="Ahrendt S.R."/>
            <person name="Lipzen A."/>
            <person name="Sullivan W."/>
            <person name="Andreopoulos W.B."/>
            <person name="Clum A."/>
            <person name="Lindquist E."/>
            <person name="Daum C."/>
            <person name="Ramamoorthy G.K."/>
            <person name="Gryganskyi A."/>
            <person name="Culley D."/>
            <person name="Magnuson J.K."/>
            <person name="James T.Y."/>
            <person name="O'Malley M.A."/>
            <person name="Stajich J.E."/>
            <person name="Spatafora J.W."/>
            <person name="Visel A."/>
            <person name="Grigoriev I.V."/>
        </authorList>
    </citation>
    <scope>NUCLEOTIDE SEQUENCE [LARGE SCALE GENOMIC DNA]</scope>
    <source>
        <strain evidence="2 3">NRRL 3116</strain>
    </source>
</reference>
<feature type="region of interest" description="Disordered" evidence="1">
    <location>
        <begin position="17"/>
        <end position="76"/>
    </location>
</feature>
<dbReference type="InParanoid" id="A0A1Y2GRJ0"/>
<dbReference type="EMBL" id="MCFF01000013">
    <property type="protein sequence ID" value="ORZ20136.1"/>
    <property type="molecule type" value="Genomic_DNA"/>
</dbReference>
<dbReference type="GeneID" id="33571841"/>
<feature type="compositionally biased region" description="Polar residues" evidence="1">
    <location>
        <begin position="534"/>
        <end position="548"/>
    </location>
</feature>
<comment type="caution">
    <text evidence="2">The sequence shown here is derived from an EMBL/GenBank/DDBJ whole genome shotgun (WGS) entry which is preliminary data.</text>
</comment>
<feature type="compositionally biased region" description="Polar residues" evidence="1">
    <location>
        <begin position="404"/>
        <end position="445"/>
    </location>
</feature>
<keyword evidence="3" id="KW-1185">Reference proteome</keyword>
<proteinExistence type="predicted"/>
<feature type="region of interest" description="Disordered" evidence="1">
    <location>
        <begin position="404"/>
        <end position="508"/>
    </location>
</feature>
<dbReference type="STRING" id="64571.A0A1Y2GRJ0"/>